<dbReference type="Pfam" id="PF07963">
    <property type="entry name" value="N_methyl"/>
    <property type="match status" value="1"/>
</dbReference>
<dbReference type="EMBL" id="DXGI01000016">
    <property type="protein sequence ID" value="HIW77611.1"/>
    <property type="molecule type" value="Genomic_DNA"/>
</dbReference>
<reference evidence="2" key="2">
    <citation type="submission" date="2021-04" db="EMBL/GenBank/DDBJ databases">
        <authorList>
            <person name="Gilroy R."/>
        </authorList>
    </citation>
    <scope>NUCLEOTIDE SEQUENCE</scope>
    <source>
        <strain evidence="2">ChiSxjej5B17-1746</strain>
    </source>
</reference>
<accession>A0A9D1U8N2</accession>
<dbReference type="Gene3D" id="3.30.700.10">
    <property type="entry name" value="Glycoprotein, Type 4 Pilin"/>
    <property type="match status" value="1"/>
</dbReference>
<protein>
    <submittedName>
        <fullName evidence="2">Prepilin-type N-terminal cleavage/methylation domain-containing protein</fullName>
    </submittedName>
</protein>
<keyword evidence="1" id="KW-0472">Membrane</keyword>
<feature type="transmembrane region" description="Helical" evidence="1">
    <location>
        <begin position="6"/>
        <end position="32"/>
    </location>
</feature>
<proteinExistence type="predicted"/>
<evidence type="ECO:0000313" key="3">
    <source>
        <dbReference type="Proteomes" id="UP000824264"/>
    </source>
</evidence>
<keyword evidence="1" id="KW-0812">Transmembrane</keyword>
<dbReference type="InterPro" id="IPR012902">
    <property type="entry name" value="N_methyl_site"/>
</dbReference>
<name>A0A9D1U8N2_9BACT</name>
<keyword evidence="1" id="KW-1133">Transmembrane helix</keyword>
<evidence type="ECO:0000313" key="2">
    <source>
        <dbReference type="EMBL" id="HIW77611.1"/>
    </source>
</evidence>
<organism evidence="2 3">
    <name type="scientific">Candidatus Bilophila faecipullorum</name>
    <dbReference type="NCBI Taxonomy" id="2838482"/>
    <lineage>
        <taxon>Bacteria</taxon>
        <taxon>Pseudomonadati</taxon>
        <taxon>Thermodesulfobacteriota</taxon>
        <taxon>Desulfovibrionia</taxon>
        <taxon>Desulfovibrionales</taxon>
        <taxon>Desulfovibrionaceae</taxon>
        <taxon>Bilophila</taxon>
    </lineage>
</organism>
<dbReference type="AlphaFoldDB" id="A0A9D1U8N2"/>
<evidence type="ECO:0000256" key="1">
    <source>
        <dbReference type="SAM" id="Phobius"/>
    </source>
</evidence>
<dbReference type="InterPro" id="IPR045584">
    <property type="entry name" value="Pilin-like"/>
</dbReference>
<comment type="caution">
    <text evidence="2">The sequence shown here is derived from an EMBL/GenBank/DDBJ whole genome shotgun (WGS) entry which is preliminary data.</text>
</comment>
<sequence>MRSGGQGFTIIEIIVVLVIVGLLAAIAVPKYYDVQEEARMKAATAAVAEAQARINLAFAQYVLAGQPCAQLESVYLREPWEGESTAGKLFIGDAQDTWGGKVGGWTFLTDVKNLEVFHATTPVEAVLDPDGRRIDLTGAGLFLHFPECGGATDRNGF</sequence>
<gene>
    <name evidence="2" type="ORF">H9874_00490</name>
</gene>
<dbReference type="SUPFAM" id="SSF54523">
    <property type="entry name" value="Pili subunits"/>
    <property type="match status" value="1"/>
</dbReference>
<reference evidence="2" key="1">
    <citation type="journal article" date="2021" name="PeerJ">
        <title>Extensive microbial diversity within the chicken gut microbiome revealed by metagenomics and culture.</title>
        <authorList>
            <person name="Gilroy R."/>
            <person name="Ravi A."/>
            <person name="Getino M."/>
            <person name="Pursley I."/>
            <person name="Horton D.L."/>
            <person name="Alikhan N.F."/>
            <person name="Baker D."/>
            <person name="Gharbi K."/>
            <person name="Hall N."/>
            <person name="Watson M."/>
            <person name="Adriaenssens E.M."/>
            <person name="Foster-Nyarko E."/>
            <person name="Jarju S."/>
            <person name="Secka A."/>
            <person name="Antonio M."/>
            <person name="Oren A."/>
            <person name="Chaudhuri R.R."/>
            <person name="La Ragione R."/>
            <person name="Hildebrand F."/>
            <person name="Pallen M.J."/>
        </authorList>
    </citation>
    <scope>NUCLEOTIDE SEQUENCE</scope>
    <source>
        <strain evidence="2">ChiSxjej5B17-1746</strain>
    </source>
</reference>
<dbReference type="Proteomes" id="UP000824264">
    <property type="component" value="Unassembled WGS sequence"/>
</dbReference>
<dbReference type="NCBIfam" id="TIGR02532">
    <property type="entry name" value="IV_pilin_GFxxxE"/>
    <property type="match status" value="1"/>
</dbReference>